<comment type="caution">
    <text evidence="1">The sequence shown here is derived from an EMBL/GenBank/DDBJ whole genome shotgun (WGS) entry which is preliminary data.</text>
</comment>
<dbReference type="RefSeq" id="WP_128519121.1">
    <property type="nucleotide sequence ID" value="NZ_LKFU01000118.1"/>
</dbReference>
<sequence>MKKRDRVNKKFVSKAHRTMRILLTRMSPLEREFCRTASFDIYYYGFGKRWRAIERSWRKMMEGKQ</sequence>
<protein>
    <submittedName>
        <fullName evidence="1">Uncharacterized protein</fullName>
    </submittedName>
</protein>
<dbReference type="Proteomes" id="UP000285532">
    <property type="component" value="Unassembled WGS sequence"/>
</dbReference>
<dbReference type="EMBL" id="LKFU01000118">
    <property type="protein sequence ID" value="RND81474.1"/>
    <property type="molecule type" value="Genomic_DNA"/>
</dbReference>
<accession>A0A422M305</accession>
<gene>
    <name evidence="1" type="ORF">FAM18172_02946</name>
</gene>
<proteinExistence type="predicted"/>
<reference evidence="1 2" key="1">
    <citation type="journal article" date="2018" name="Front. Microbiol.">
        <title>Conversion of Methionine to Cysteine in Lactobacillus paracasei Depends on the Highly Mobile cysK-ctl-cysE Gene Cluster.</title>
        <authorList>
            <person name="Wuthrich D."/>
            <person name="Irmler S."/>
            <person name="Berthoud H."/>
            <person name="Guggenbuhl B."/>
            <person name="Eugster E."/>
            <person name="Bruggmann R."/>
        </authorList>
    </citation>
    <scope>NUCLEOTIDE SEQUENCE [LARGE SCALE GENOMIC DNA]</scope>
    <source>
        <strain evidence="1 2">FAM18172</strain>
    </source>
</reference>
<dbReference type="AlphaFoldDB" id="A0A422M305"/>
<organism evidence="1 2">
    <name type="scientific">Lacticaseibacillus paracasei</name>
    <name type="common">Lactobacillus paracasei</name>
    <dbReference type="NCBI Taxonomy" id="1597"/>
    <lineage>
        <taxon>Bacteria</taxon>
        <taxon>Bacillati</taxon>
        <taxon>Bacillota</taxon>
        <taxon>Bacilli</taxon>
        <taxon>Lactobacillales</taxon>
        <taxon>Lactobacillaceae</taxon>
        <taxon>Lacticaseibacillus</taxon>
    </lineage>
</organism>
<name>A0A422M305_LACPA</name>
<evidence type="ECO:0000313" key="2">
    <source>
        <dbReference type="Proteomes" id="UP000285532"/>
    </source>
</evidence>
<evidence type="ECO:0000313" key="1">
    <source>
        <dbReference type="EMBL" id="RND81474.1"/>
    </source>
</evidence>